<dbReference type="AlphaFoldDB" id="A0A3B1BPN3"/>
<proteinExistence type="predicted"/>
<evidence type="ECO:0000313" key="1">
    <source>
        <dbReference type="EMBL" id="VAX13784.1"/>
    </source>
</evidence>
<dbReference type="EMBL" id="UOFZ01000135">
    <property type="protein sequence ID" value="VAX13784.1"/>
    <property type="molecule type" value="Genomic_DNA"/>
</dbReference>
<accession>A0A3B1BPN3</accession>
<organism evidence="1">
    <name type="scientific">hydrothermal vent metagenome</name>
    <dbReference type="NCBI Taxonomy" id="652676"/>
    <lineage>
        <taxon>unclassified sequences</taxon>
        <taxon>metagenomes</taxon>
        <taxon>ecological metagenomes</taxon>
    </lineage>
</organism>
<protein>
    <submittedName>
        <fullName evidence="1">Uncharacterized protein</fullName>
    </submittedName>
</protein>
<gene>
    <name evidence="1" type="ORF">MNBD_GAMMA24-1546</name>
</gene>
<name>A0A3B1BPN3_9ZZZZ</name>
<feature type="non-terminal residue" evidence="1">
    <location>
        <position position="36"/>
    </location>
</feature>
<sequence>MQAFATAKAHFIVHLRPEEIIERLSAENDCSPEEIP</sequence>
<reference evidence="1" key="1">
    <citation type="submission" date="2018-06" db="EMBL/GenBank/DDBJ databases">
        <authorList>
            <person name="Zhirakovskaya E."/>
        </authorList>
    </citation>
    <scope>NUCLEOTIDE SEQUENCE</scope>
</reference>